<dbReference type="InterPro" id="IPR013325">
    <property type="entry name" value="RNA_pol_sigma_r2"/>
</dbReference>
<keyword evidence="4" id="KW-0238">DNA-binding</keyword>
<dbReference type="OrthoDB" id="9784272at2"/>
<keyword evidence="2" id="KW-0805">Transcription regulation</keyword>
<dbReference type="NCBIfam" id="TIGR02937">
    <property type="entry name" value="sigma70-ECF"/>
    <property type="match status" value="1"/>
</dbReference>
<accession>A0A099KNL9</accession>
<reference evidence="8 9" key="1">
    <citation type="submission" date="2014-08" db="EMBL/GenBank/DDBJ databases">
        <title>Genomic and Phenotypic Diversity of Colwellia psychrerythraea strains from Disparate Marine Basins.</title>
        <authorList>
            <person name="Techtmann S.M."/>
            <person name="Stelling S.C."/>
            <person name="Utturkar S.M."/>
            <person name="Alshibli N."/>
            <person name="Harris A."/>
            <person name="Brown S.D."/>
            <person name="Hazen T.C."/>
        </authorList>
    </citation>
    <scope>NUCLEOTIDE SEQUENCE [LARGE SCALE GENOMIC DNA]</scope>
    <source>
        <strain evidence="8 9">GAB14E</strain>
    </source>
</reference>
<keyword evidence="5" id="KW-0804">Transcription</keyword>
<dbReference type="InterPro" id="IPR036388">
    <property type="entry name" value="WH-like_DNA-bd_sf"/>
</dbReference>
<feature type="domain" description="RNA polymerase sigma factor 70 region 4 type 2" evidence="7">
    <location>
        <begin position="134"/>
        <end position="185"/>
    </location>
</feature>
<evidence type="ECO:0000256" key="5">
    <source>
        <dbReference type="ARBA" id="ARBA00023163"/>
    </source>
</evidence>
<dbReference type="PATRIC" id="fig|28229.3.peg.3102"/>
<feature type="domain" description="RNA polymerase sigma-70 region 2" evidence="6">
    <location>
        <begin position="31"/>
        <end position="97"/>
    </location>
</feature>
<evidence type="ECO:0000259" key="7">
    <source>
        <dbReference type="Pfam" id="PF08281"/>
    </source>
</evidence>
<dbReference type="InterPro" id="IPR039425">
    <property type="entry name" value="RNA_pol_sigma-70-like"/>
</dbReference>
<dbReference type="Gene3D" id="1.10.10.10">
    <property type="entry name" value="Winged helix-like DNA-binding domain superfamily/Winged helix DNA-binding domain"/>
    <property type="match status" value="1"/>
</dbReference>
<comment type="similarity">
    <text evidence="1">Belongs to the sigma-70 factor family. ECF subfamily.</text>
</comment>
<dbReference type="Gene3D" id="1.10.1740.10">
    <property type="match status" value="1"/>
</dbReference>
<proteinExistence type="inferred from homology"/>
<comment type="caution">
    <text evidence="8">The sequence shown here is derived from an EMBL/GenBank/DDBJ whole genome shotgun (WGS) entry which is preliminary data.</text>
</comment>
<dbReference type="InterPro" id="IPR013324">
    <property type="entry name" value="RNA_pol_sigma_r3/r4-like"/>
</dbReference>
<dbReference type="InterPro" id="IPR013249">
    <property type="entry name" value="RNA_pol_sigma70_r4_t2"/>
</dbReference>
<sequence>MLILDELSQDETDESLMLSYANGNASAFDLLYQRHKLVVFRFFVRQNLAHTVAEELAHDTWLKIINARQSYVVTAKFTTYLFTVARRLVIDYQQKKSHLFEVTTTDDEAYSQDSMPSNADDEQTEPDKQALSIALKQQISLLPFEQREVFLLKQEAGFSIDDIANITQQNKEKVKSRWRYALKKMRKGLSFYVN</sequence>
<evidence type="ECO:0000256" key="3">
    <source>
        <dbReference type="ARBA" id="ARBA00023082"/>
    </source>
</evidence>
<evidence type="ECO:0000256" key="4">
    <source>
        <dbReference type="ARBA" id="ARBA00023125"/>
    </source>
</evidence>
<evidence type="ECO:0000256" key="2">
    <source>
        <dbReference type="ARBA" id="ARBA00023015"/>
    </source>
</evidence>
<dbReference type="GO" id="GO:0016987">
    <property type="term" value="F:sigma factor activity"/>
    <property type="evidence" value="ECO:0007669"/>
    <property type="project" value="UniProtKB-KW"/>
</dbReference>
<dbReference type="SUPFAM" id="SSF88946">
    <property type="entry name" value="Sigma2 domain of RNA polymerase sigma factors"/>
    <property type="match status" value="1"/>
</dbReference>
<dbReference type="InterPro" id="IPR007627">
    <property type="entry name" value="RNA_pol_sigma70_r2"/>
</dbReference>
<dbReference type="PANTHER" id="PTHR43133">
    <property type="entry name" value="RNA POLYMERASE ECF-TYPE SIGMA FACTO"/>
    <property type="match status" value="1"/>
</dbReference>
<evidence type="ECO:0000313" key="8">
    <source>
        <dbReference type="EMBL" id="KGJ91223.1"/>
    </source>
</evidence>
<name>A0A099KNL9_COLPS</name>
<organism evidence="8 9">
    <name type="scientific">Colwellia psychrerythraea</name>
    <name type="common">Vibrio psychroerythus</name>
    <dbReference type="NCBI Taxonomy" id="28229"/>
    <lineage>
        <taxon>Bacteria</taxon>
        <taxon>Pseudomonadati</taxon>
        <taxon>Pseudomonadota</taxon>
        <taxon>Gammaproteobacteria</taxon>
        <taxon>Alteromonadales</taxon>
        <taxon>Colwelliaceae</taxon>
        <taxon>Colwellia</taxon>
    </lineage>
</organism>
<evidence type="ECO:0000256" key="1">
    <source>
        <dbReference type="ARBA" id="ARBA00010641"/>
    </source>
</evidence>
<dbReference type="RefSeq" id="WP_033083085.1">
    <property type="nucleotide sequence ID" value="NZ_JQEC01000042.1"/>
</dbReference>
<dbReference type="Pfam" id="PF08281">
    <property type="entry name" value="Sigma70_r4_2"/>
    <property type="match status" value="1"/>
</dbReference>
<dbReference type="Pfam" id="PF04542">
    <property type="entry name" value="Sigma70_r2"/>
    <property type="match status" value="1"/>
</dbReference>
<dbReference type="GO" id="GO:0003677">
    <property type="term" value="F:DNA binding"/>
    <property type="evidence" value="ECO:0007669"/>
    <property type="project" value="UniProtKB-KW"/>
</dbReference>
<dbReference type="EMBL" id="JQEC01000042">
    <property type="protein sequence ID" value="KGJ91223.1"/>
    <property type="molecule type" value="Genomic_DNA"/>
</dbReference>
<dbReference type="Proteomes" id="UP000029868">
    <property type="component" value="Unassembled WGS sequence"/>
</dbReference>
<dbReference type="GO" id="GO:0006352">
    <property type="term" value="P:DNA-templated transcription initiation"/>
    <property type="evidence" value="ECO:0007669"/>
    <property type="project" value="InterPro"/>
</dbReference>
<keyword evidence="3" id="KW-0731">Sigma factor</keyword>
<gene>
    <name evidence="8" type="ORF">GAB14E_3375</name>
</gene>
<protein>
    <submittedName>
        <fullName evidence="8">RNA polymerase, sigma-24 subunit, RpoE, ECF subfamily</fullName>
    </submittedName>
</protein>
<dbReference type="PANTHER" id="PTHR43133:SF8">
    <property type="entry name" value="RNA POLYMERASE SIGMA FACTOR HI_1459-RELATED"/>
    <property type="match status" value="1"/>
</dbReference>
<dbReference type="AlphaFoldDB" id="A0A099KNL9"/>
<dbReference type="InterPro" id="IPR014284">
    <property type="entry name" value="RNA_pol_sigma-70_dom"/>
</dbReference>
<dbReference type="SUPFAM" id="SSF88659">
    <property type="entry name" value="Sigma3 and sigma4 domains of RNA polymerase sigma factors"/>
    <property type="match status" value="1"/>
</dbReference>
<evidence type="ECO:0000259" key="6">
    <source>
        <dbReference type="Pfam" id="PF04542"/>
    </source>
</evidence>
<evidence type="ECO:0000313" key="9">
    <source>
        <dbReference type="Proteomes" id="UP000029868"/>
    </source>
</evidence>